<reference evidence="1" key="1">
    <citation type="journal article" date="2012" name="Proc. Natl. Acad. Sci. U.S.A.">
        <title>Antigenic diversity is generated by distinct evolutionary mechanisms in African trypanosome species.</title>
        <authorList>
            <person name="Jackson A.P."/>
            <person name="Berry A."/>
            <person name="Aslett M."/>
            <person name="Allison H.C."/>
            <person name="Burton P."/>
            <person name="Vavrova-Anderson J."/>
            <person name="Brown R."/>
            <person name="Browne H."/>
            <person name="Corton N."/>
            <person name="Hauser H."/>
            <person name="Gamble J."/>
            <person name="Gilderthorp R."/>
            <person name="Marcello L."/>
            <person name="McQuillan J."/>
            <person name="Otto T.D."/>
            <person name="Quail M.A."/>
            <person name="Sanders M.J."/>
            <person name="van Tonder A."/>
            <person name="Ginger M.L."/>
            <person name="Field M.C."/>
            <person name="Barry J.D."/>
            <person name="Hertz-Fowler C."/>
            <person name="Berriman M."/>
        </authorList>
    </citation>
    <scope>NUCLEOTIDE SEQUENCE</scope>
    <source>
        <strain evidence="1">Y486</strain>
    </source>
</reference>
<gene>
    <name evidence="1" type="ORF">TVY486_1000030</name>
</gene>
<dbReference type="EMBL" id="HE573026">
    <property type="protein sequence ID" value="CCC50949.1"/>
    <property type="molecule type" value="Genomic_DNA"/>
</dbReference>
<proteinExistence type="predicted"/>
<evidence type="ECO:0000313" key="1">
    <source>
        <dbReference type="EMBL" id="CCC50949.1"/>
    </source>
</evidence>
<sequence length="320" mass="36020">MQQSKEIVRDITSAVKLEQELQNSRTQHAITVFYVYSSECGQSKALSETFRGLYTDAGDQIYLRFLSVDCNAVLDSLEEAEEQKAPCLAPCEEACPDALSAFWKSILEGRRGKSKSYFVFCKEWTIRTSIEGINTPKMLKCVNYLCTPQTPVKDRTSNEGLLDFWLRYFTASESEVFWDSFLRAVLDHTSANRPLTEMESNAPAENIGVRSGNVSIDAIEKWMGARTLEESLAELFAFLKPESISPVSSGQKSLSIVGEDSDVEGSVGRENLMNVLRTNRDASVRWKPELWHLLMSVKLQSSVEKSFLFHTCEDGERAAM</sequence>
<dbReference type="VEuPathDB" id="TriTrypDB:TvY486_1000030"/>
<protein>
    <recommendedName>
        <fullName evidence="2">Thioredoxin domain-containing protein</fullName>
    </recommendedName>
</protein>
<name>G0U503_TRYVY</name>
<accession>G0U503</accession>
<dbReference type="AlphaFoldDB" id="G0U503"/>
<dbReference type="Gene3D" id="3.40.30.10">
    <property type="entry name" value="Glutaredoxin"/>
    <property type="match status" value="1"/>
</dbReference>
<evidence type="ECO:0008006" key="2">
    <source>
        <dbReference type="Google" id="ProtNLM"/>
    </source>
</evidence>
<organism evidence="1">
    <name type="scientific">Trypanosoma vivax (strain Y486)</name>
    <dbReference type="NCBI Taxonomy" id="1055687"/>
    <lineage>
        <taxon>Eukaryota</taxon>
        <taxon>Discoba</taxon>
        <taxon>Euglenozoa</taxon>
        <taxon>Kinetoplastea</taxon>
        <taxon>Metakinetoplastina</taxon>
        <taxon>Trypanosomatida</taxon>
        <taxon>Trypanosomatidae</taxon>
        <taxon>Trypanosoma</taxon>
        <taxon>Duttonella</taxon>
    </lineage>
</organism>